<dbReference type="EMBL" id="PDEM01000023">
    <property type="protein sequence ID" value="PHZ84772.1"/>
    <property type="molecule type" value="Genomic_DNA"/>
</dbReference>
<sequence length="345" mass="38873">MIWVMSLGTALAEFRQFEMTIEEVEIEVAPGFKSKVWAYNGQVPGPLLHVKEGDEVEVTLINNTTLNHTIHWHGTFQTGTWQMDGVPNITQKAVEPGESFVYRFTADKPGSLWYHCHVNVPEHVALRGMWGAMIVDPKEPTALEKEVTKEAVLMFTGWNSDVAMTYGKGGHPSEKMDYFSINGRSFPFTQPLKVKEGDVLRLRLFGAGMTVAFHLHGHDMLVTHKDGLPLDSPYWADVIDVPSGARIDAIVRMNNPGLWINHDHIDHHVSNSGKAPGGAVMIVEYEGVEKPDWYVWKDKSYEPDFYMSESLKKAYGLHDIESFKGQQEQPAGRKKKKRKKPASAE</sequence>
<dbReference type="InterPro" id="IPR011707">
    <property type="entry name" value="Cu-oxidase-like_N"/>
</dbReference>
<dbReference type="Proteomes" id="UP000229730">
    <property type="component" value="Unassembled WGS sequence"/>
</dbReference>
<evidence type="ECO:0000313" key="7">
    <source>
        <dbReference type="EMBL" id="PHZ84772.1"/>
    </source>
</evidence>
<dbReference type="InterPro" id="IPR008972">
    <property type="entry name" value="Cupredoxin"/>
</dbReference>
<organism evidence="7 8">
    <name type="scientific">Paremcibacter congregatus</name>
    <dbReference type="NCBI Taxonomy" id="2043170"/>
    <lineage>
        <taxon>Bacteria</taxon>
        <taxon>Pseudomonadati</taxon>
        <taxon>Pseudomonadota</taxon>
        <taxon>Alphaproteobacteria</taxon>
        <taxon>Emcibacterales</taxon>
        <taxon>Emcibacteraceae</taxon>
        <taxon>Paremcibacter</taxon>
    </lineage>
</organism>
<evidence type="ECO:0000259" key="5">
    <source>
        <dbReference type="Pfam" id="PF07731"/>
    </source>
</evidence>
<dbReference type="PANTHER" id="PTHR11709:SF394">
    <property type="entry name" value="FI03373P-RELATED"/>
    <property type="match status" value="1"/>
</dbReference>
<dbReference type="InParanoid" id="A0A2G4YR21"/>
<dbReference type="OrthoDB" id="9757546at2"/>
<feature type="domain" description="Plastocyanin-like" evidence="5">
    <location>
        <begin position="162"/>
        <end position="271"/>
    </location>
</feature>
<feature type="domain" description="Plastocyanin-like" evidence="6">
    <location>
        <begin position="21"/>
        <end position="139"/>
    </location>
</feature>
<accession>A0A2G4YR21</accession>
<comment type="caution">
    <text evidence="7">The sequence shown here is derived from an EMBL/GenBank/DDBJ whole genome shotgun (WGS) entry which is preliminary data.</text>
</comment>
<dbReference type="FunCoup" id="A0A2G4YR21">
    <property type="interactions" value="84"/>
</dbReference>
<dbReference type="CDD" id="cd13859">
    <property type="entry name" value="CuRO_D1_2dMcoN_like"/>
    <property type="match status" value="1"/>
</dbReference>
<dbReference type="GO" id="GO:0005507">
    <property type="term" value="F:copper ion binding"/>
    <property type="evidence" value="ECO:0007669"/>
    <property type="project" value="InterPro"/>
</dbReference>
<proteinExistence type="predicted"/>
<evidence type="ECO:0000256" key="3">
    <source>
        <dbReference type="ARBA" id="ARBA00023008"/>
    </source>
</evidence>
<dbReference type="Pfam" id="PF07731">
    <property type="entry name" value="Cu-oxidase_2"/>
    <property type="match status" value="1"/>
</dbReference>
<protein>
    <submittedName>
        <fullName evidence="7">Copper oxidase</fullName>
    </submittedName>
</protein>
<dbReference type="GO" id="GO:0016491">
    <property type="term" value="F:oxidoreductase activity"/>
    <property type="evidence" value="ECO:0007669"/>
    <property type="project" value="UniProtKB-KW"/>
</dbReference>
<name>A0A2G4YR21_9PROT</name>
<keyword evidence="8" id="KW-1185">Reference proteome</keyword>
<keyword evidence="3" id="KW-0186">Copper</keyword>
<dbReference type="CDD" id="cd04202">
    <property type="entry name" value="CuRO_D2_2dMcoN_like"/>
    <property type="match status" value="1"/>
</dbReference>
<reference evidence="7 8" key="1">
    <citation type="submission" date="2017-10" db="EMBL/GenBank/DDBJ databases">
        <title>Frigbacter circumglobatus gen. nov. sp. nov., isolated from sediment cultured in situ.</title>
        <authorList>
            <person name="Zhao Z."/>
        </authorList>
    </citation>
    <scope>NUCLEOTIDE SEQUENCE [LARGE SCALE GENOMIC DNA]</scope>
    <source>
        <strain evidence="7 8">ZYL</strain>
    </source>
</reference>
<keyword evidence="2" id="KW-0560">Oxidoreductase</keyword>
<dbReference type="Pfam" id="PF07732">
    <property type="entry name" value="Cu-oxidase_3"/>
    <property type="match status" value="1"/>
</dbReference>
<dbReference type="SUPFAM" id="SSF49503">
    <property type="entry name" value="Cupredoxins"/>
    <property type="match status" value="2"/>
</dbReference>
<feature type="compositionally biased region" description="Basic residues" evidence="4">
    <location>
        <begin position="332"/>
        <end position="345"/>
    </location>
</feature>
<dbReference type="PANTHER" id="PTHR11709">
    <property type="entry name" value="MULTI-COPPER OXIDASE"/>
    <property type="match status" value="1"/>
</dbReference>
<dbReference type="AlphaFoldDB" id="A0A2G4YR21"/>
<feature type="region of interest" description="Disordered" evidence="4">
    <location>
        <begin position="322"/>
        <end position="345"/>
    </location>
</feature>
<evidence type="ECO:0000256" key="2">
    <source>
        <dbReference type="ARBA" id="ARBA00023002"/>
    </source>
</evidence>
<dbReference type="InterPro" id="IPR045087">
    <property type="entry name" value="Cu-oxidase_fam"/>
</dbReference>
<evidence type="ECO:0000259" key="6">
    <source>
        <dbReference type="Pfam" id="PF07732"/>
    </source>
</evidence>
<dbReference type="Gene3D" id="2.60.40.420">
    <property type="entry name" value="Cupredoxins - blue copper proteins"/>
    <property type="match status" value="2"/>
</dbReference>
<keyword evidence="1" id="KW-0479">Metal-binding</keyword>
<evidence type="ECO:0000256" key="1">
    <source>
        <dbReference type="ARBA" id="ARBA00022723"/>
    </source>
</evidence>
<evidence type="ECO:0000256" key="4">
    <source>
        <dbReference type="SAM" id="MobiDB-lite"/>
    </source>
</evidence>
<gene>
    <name evidence="7" type="ORF">CRD36_10440</name>
</gene>
<evidence type="ECO:0000313" key="8">
    <source>
        <dbReference type="Proteomes" id="UP000229730"/>
    </source>
</evidence>
<dbReference type="InterPro" id="IPR011706">
    <property type="entry name" value="Cu-oxidase_C"/>
</dbReference>